<dbReference type="CDD" id="cd14688">
    <property type="entry name" value="bZIP_YAP"/>
    <property type="match status" value="1"/>
</dbReference>
<evidence type="ECO:0000313" key="2">
    <source>
        <dbReference type="EMBL" id="KAH7161518.1"/>
    </source>
</evidence>
<dbReference type="SUPFAM" id="SSF57959">
    <property type="entry name" value="Leucine zipper domain"/>
    <property type="match status" value="1"/>
</dbReference>
<evidence type="ECO:0000313" key="3">
    <source>
        <dbReference type="Proteomes" id="UP000738349"/>
    </source>
</evidence>
<name>A0A9P9FHC0_9HYPO</name>
<proteinExistence type="predicted"/>
<feature type="region of interest" description="Disordered" evidence="1">
    <location>
        <begin position="1"/>
        <end position="51"/>
    </location>
</feature>
<reference evidence="2" key="1">
    <citation type="journal article" date="2021" name="Nat. Commun.">
        <title>Genetic determinants of endophytism in the Arabidopsis root mycobiome.</title>
        <authorList>
            <person name="Mesny F."/>
            <person name="Miyauchi S."/>
            <person name="Thiergart T."/>
            <person name="Pickel B."/>
            <person name="Atanasova L."/>
            <person name="Karlsson M."/>
            <person name="Huettel B."/>
            <person name="Barry K.W."/>
            <person name="Haridas S."/>
            <person name="Chen C."/>
            <person name="Bauer D."/>
            <person name="Andreopoulos W."/>
            <person name="Pangilinan J."/>
            <person name="LaButti K."/>
            <person name="Riley R."/>
            <person name="Lipzen A."/>
            <person name="Clum A."/>
            <person name="Drula E."/>
            <person name="Henrissat B."/>
            <person name="Kohler A."/>
            <person name="Grigoriev I.V."/>
            <person name="Martin F.M."/>
            <person name="Hacquard S."/>
        </authorList>
    </citation>
    <scope>NUCLEOTIDE SEQUENCE</scope>
    <source>
        <strain evidence="2">MPI-CAGE-AT-0147</strain>
    </source>
</reference>
<gene>
    <name evidence="2" type="ORF">EDB81DRAFT_347786</name>
</gene>
<protein>
    <recommendedName>
        <fullName evidence="4">BZIP domain-containing protein</fullName>
    </recommendedName>
</protein>
<organism evidence="2 3">
    <name type="scientific">Dactylonectria macrodidyma</name>
    <dbReference type="NCBI Taxonomy" id="307937"/>
    <lineage>
        <taxon>Eukaryota</taxon>
        <taxon>Fungi</taxon>
        <taxon>Dikarya</taxon>
        <taxon>Ascomycota</taxon>
        <taxon>Pezizomycotina</taxon>
        <taxon>Sordariomycetes</taxon>
        <taxon>Hypocreomycetidae</taxon>
        <taxon>Hypocreales</taxon>
        <taxon>Nectriaceae</taxon>
        <taxon>Dactylonectria</taxon>
    </lineage>
</organism>
<dbReference type="AlphaFoldDB" id="A0A9P9FHC0"/>
<dbReference type="Gene3D" id="1.20.5.170">
    <property type="match status" value="1"/>
</dbReference>
<dbReference type="EMBL" id="JAGMUV010000004">
    <property type="protein sequence ID" value="KAH7161518.1"/>
    <property type="molecule type" value="Genomic_DNA"/>
</dbReference>
<keyword evidence="3" id="KW-1185">Reference proteome</keyword>
<feature type="compositionally biased region" description="Basic and acidic residues" evidence="1">
    <location>
        <begin position="19"/>
        <end position="42"/>
    </location>
</feature>
<comment type="caution">
    <text evidence="2">The sequence shown here is derived from an EMBL/GenBank/DDBJ whole genome shotgun (WGS) entry which is preliminary data.</text>
</comment>
<evidence type="ECO:0000256" key="1">
    <source>
        <dbReference type="SAM" id="MobiDB-lite"/>
    </source>
</evidence>
<dbReference type="InterPro" id="IPR046347">
    <property type="entry name" value="bZIP_sf"/>
</dbReference>
<dbReference type="GO" id="GO:0003700">
    <property type="term" value="F:DNA-binding transcription factor activity"/>
    <property type="evidence" value="ECO:0007669"/>
    <property type="project" value="InterPro"/>
</dbReference>
<evidence type="ECO:0008006" key="4">
    <source>
        <dbReference type="Google" id="ProtNLM"/>
    </source>
</evidence>
<dbReference type="Proteomes" id="UP000738349">
    <property type="component" value="Unassembled WGS sequence"/>
</dbReference>
<sequence length="141" mass="16388">MKSPQSKADEMWPAAVEESPGRAEQTQDRKQRKRDADRLAQREHRRRQKQHIQDLEAEIALLKLQPSHERTVQLVEENKLLKEEVCLMPTRCAGVPVTLLLSLARVSSARSWKCTLACQHITFEPIPHLYPRHIHTQQCLQ</sequence>
<accession>A0A9P9FHC0</accession>